<comment type="caution">
    <text evidence="1">The sequence shown here is derived from an EMBL/GenBank/DDBJ whole genome shotgun (WGS) entry which is preliminary data.</text>
</comment>
<evidence type="ECO:0000313" key="2">
    <source>
        <dbReference type="Proteomes" id="UP001143856"/>
    </source>
</evidence>
<keyword evidence="2" id="KW-1185">Reference proteome</keyword>
<name>A0ACC1MES4_9PEZI</name>
<proteinExistence type="predicted"/>
<gene>
    <name evidence="1" type="ORF">NUW58_g10905</name>
</gene>
<organism evidence="1 2">
    <name type="scientific">Xylaria curta</name>
    <dbReference type="NCBI Taxonomy" id="42375"/>
    <lineage>
        <taxon>Eukaryota</taxon>
        <taxon>Fungi</taxon>
        <taxon>Dikarya</taxon>
        <taxon>Ascomycota</taxon>
        <taxon>Pezizomycotina</taxon>
        <taxon>Sordariomycetes</taxon>
        <taxon>Xylariomycetidae</taxon>
        <taxon>Xylariales</taxon>
        <taxon>Xylariaceae</taxon>
        <taxon>Xylaria</taxon>
    </lineage>
</organism>
<dbReference type="Proteomes" id="UP001143856">
    <property type="component" value="Unassembled WGS sequence"/>
</dbReference>
<protein>
    <submittedName>
        <fullName evidence="1">Uncharacterized protein</fullName>
    </submittedName>
</protein>
<sequence>MGAFPKYARHGFHFATESYGGHYGPIFNQYIEDQNAHLPHHAKKIKLETVLIGNGWYDPIVQYQAYYNFSVYPGNTYDYAPFNESRASMFYNNFANTQTNSAQT</sequence>
<reference evidence="1" key="1">
    <citation type="submission" date="2022-10" db="EMBL/GenBank/DDBJ databases">
        <title>Genome Sequence of Xylaria curta.</title>
        <authorList>
            <person name="Buettner E."/>
        </authorList>
    </citation>
    <scope>NUCLEOTIDE SEQUENCE</scope>
    <source>
        <strain evidence="1">Babe10</strain>
    </source>
</reference>
<dbReference type="EMBL" id="JAPDGR010005672">
    <property type="protein sequence ID" value="KAJ2965324.1"/>
    <property type="molecule type" value="Genomic_DNA"/>
</dbReference>
<accession>A0ACC1MES4</accession>
<evidence type="ECO:0000313" key="1">
    <source>
        <dbReference type="EMBL" id="KAJ2965324.1"/>
    </source>
</evidence>